<feature type="region of interest" description="Disordered" evidence="1">
    <location>
        <begin position="63"/>
        <end position="136"/>
    </location>
</feature>
<gene>
    <name evidence="2" type="ORF">IWW36_004963</name>
</gene>
<evidence type="ECO:0000313" key="3">
    <source>
        <dbReference type="Proteomes" id="UP001139887"/>
    </source>
</evidence>
<dbReference type="OrthoDB" id="60033at2759"/>
<evidence type="ECO:0000313" key="2">
    <source>
        <dbReference type="EMBL" id="KAJ2845007.1"/>
    </source>
</evidence>
<dbReference type="Proteomes" id="UP001139887">
    <property type="component" value="Unassembled WGS sequence"/>
</dbReference>
<keyword evidence="3" id="KW-1185">Reference proteome</keyword>
<sequence>MGCQGAFAGIMRFLETAVVQSPESHTGSSDRTVVDAFRQLTNDISPLFSLRTSPAHEPIVASPQFFRGQGYRQQSKPKLPPLRFGSSPESGIDSRIPSLSPPALNISENRPVTQHSRKRCASSSSTTSSSIGSEAEENTDLLLGPQVVLPPISGMVGGIGYGRQQSETLAHKTQGGWSLPLQSSLRATLPTKRLKTE</sequence>
<dbReference type="AlphaFoldDB" id="A0A9W8I8Q5"/>
<dbReference type="EMBL" id="JANBUW010000920">
    <property type="protein sequence ID" value="KAJ2845007.1"/>
    <property type="molecule type" value="Genomic_DNA"/>
</dbReference>
<feature type="region of interest" description="Disordered" evidence="1">
    <location>
        <begin position="171"/>
        <end position="197"/>
    </location>
</feature>
<evidence type="ECO:0000256" key="1">
    <source>
        <dbReference type="SAM" id="MobiDB-lite"/>
    </source>
</evidence>
<protein>
    <submittedName>
        <fullName evidence="2">Uncharacterized protein</fullName>
    </submittedName>
</protein>
<organism evidence="2 3">
    <name type="scientific">Coemansia brasiliensis</name>
    <dbReference type="NCBI Taxonomy" id="2650707"/>
    <lineage>
        <taxon>Eukaryota</taxon>
        <taxon>Fungi</taxon>
        <taxon>Fungi incertae sedis</taxon>
        <taxon>Zoopagomycota</taxon>
        <taxon>Kickxellomycotina</taxon>
        <taxon>Kickxellomycetes</taxon>
        <taxon>Kickxellales</taxon>
        <taxon>Kickxellaceae</taxon>
        <taxon>Coemansia</taxon>
    </lineage>
</organism>
<accession>A0A9W8I8Q5</accession>
<proteinExistence type="predicted"/>
<reference evidence="2" key="1">
    <citation type="submission" date="2022-07" db="EMBL/GenBank/DDBJ databases">
        <title>Phylogenomic reconstructions and comparative analyses of Kickxellomycotina fungi.</title>
        <authorList>
            <person name="Reynolds N.K."/>
            <person name="Stajich J.E."/>
            <person name="Barry K."/>
            <person name="Grigoriev I.V."/>
            <person name="Crous P."/>
            <person name="Smith M.E."/>
        </authorList>
    </citation>
    <scope>NUCLEOTIDE SEQUENCE</scope>
    <source>
        <strain evidence="2">NRRL 1566</strain>
    </source>
</reference>
<name>A0A9W8I8Q5_9FUNG</name>
<comment type="caution">
    <text evidence="2">The sequence shown here is derived from an EMBL/GenBank/DDBJ whole genome shotgun (WGS) entry which is preliminary data.</text>
</comment>